<dbReference type="EMBL" id="VIKS01000013">
    <property type="protein sequence ID" value="TQV84939.1"/>
    <property type="molecule type" value="Genomic_DNA"/>
</dbReference>
<keyword evidence="3" id="KW-1185">Reference proteome</keyword>
<accession>A0A545U641</accession>
<dbReference type="RefSeq" id="WP_142933521.1">
    <property type="nucleotide sequence ID" value="NZ_ML660169.1"/>
</dbReference>
<evidence type="ECO:0000313" key="3">
    <source>
        <dbReference type="Proteomes" id="UP000315439"/>
    </source>
</evidence>
<proteinExistence type="predicted"/>
<reference evidence="2 3" key="1">
    <citation type="submission" date="2019-07" db="EMBL/GenBank/DDBJ databases">
        <title>Draft genome for Aliikangiella sp. M105.</title>
        <authorList>
            <person name="Wang G."/>
        </authorList>
    </citation>
    <scope>NUCLEOTIDE SEQUENCE [LARGE SCALE GENOMIC DNA]</scope>
    <source>
        <strain evidence="2 3">M105</strain>
    </source>
</reference>
<dbReference type="InterPro" id="IPR024409">
    <property type="entry name" value="DUF3833"/>
</dbReference>
<protein>
    <submittedName>
        <fullName evidence="2">DUF3833 domain-containing protein</fullName>
    </submittedName>
</protein>
<sequence length="185" mass="20889">MMLLRLILLLTSLGLLSCSVKQESYLDNTPKLDFADYFNGKLCAWGVVRERSGELSRKFVADINAYSLAESIVLDEVFLFDDGERQTRQWKFKLSGGQWIGTAGDVVDTAIGEVVGDSLHLNYQLEVKVDGDSWVINMDDWLHLIDRRTLMGTTNMSKWGFNVGRIDILMRKQPGGSARCINEPH</sequence>
<gene>
    <name evidence="2" type="ORF">FLL46_21335</name>
</gene>
<evidence type="ECO:0000313" key="2">
    <source>
        <dbReference type="EMBL" id="TQV84939.1"/>
    </source>
</evidence>
<organism evidence="2 3">
    <name type="scientific">Aliikangiella coralliicola</name>
    <dbReference type="NCBI Taxonomy" id="2592383"/>
    <lineage>
        <taxon>Bacteria</taxon>
        <taxon>Pseudomonadati</taxon>
        <taxon>Pseudomonadota</taxon>
        <taxon>Gammaproteobacteria</taxon>
        <taxon>Oceanospirillales</taxon>
        <taxon>Pleioneaceae</taxon>
        <taxon>Aliikangiella</taxon>
    </lineage>
</organism>
<feature type="chain" id="PRO_5021982039" evidence="1">
    <location>
        <begin position="18"/>
        <end position="185"/>
    </location>
</feature>
<comment type="caution">
    <text evidence="2">The sequence shown here is derived from an EMBL/GenBank/DDBJ whole genome shotgun (WGS) entry which is preliminary data.</text>
</comment>
<dbReference type="PROSITE" id="PS51257">
    <property type="entry name" value="PROKAR_LIPOPROTEIN"/>
    <property type="match status" value="1"/>
</dbReference>
<keyword evidence="1" id="KW-0732">Signal</keyword>
<dbReference type="Proteomes" id="UP000315439">
    <property type="component" value="Unassembled WGS sequence"/>
</dbReference>
<dbReference type="AlphaFoldDB" id="A0A545U641"/>
<dbReference type="OrthoDB" id="5296954at2"/>
<feature type="signal peptide" evidence="1">
    <location>
        <begin position="1"/>
        <end position="17"/>
    </location>
</feature>
<name>A0A545U641_9GAMM</name>
<evidence type="ECO:0000256" key="1">
    <source>
        <dbReference type="SAM" id="SignalP"/>
    </source>
</evidence>
<dbReference type="Pfam" id="PF12915">
    <property type="entry name" value="DUF3833"/>
    <property type="match status" value="1"/>
</dbReference>